<dbReference type="InterPro" id="IPR017703">
    <property type="entry name" value="YgfZ/GCV_T_CS"/>
</dbReference>
<dbReference type="InterPro" id="IPR027266">
    <property type="entry name" value="TrmE/GcvT-like"/>
</dbReference>
<dbReference type="PIRSF" id="PIRSF006487">
    <property type="entry name" value="GcvT"/>
    <property type="match status" value="1"/>
</dbReference>
<dbReference type="InterPro" id="IPR006222">
    <property type="entry name" value="GCVT_N"/>
</dbReference>
<accession>A0A8A4TSU6</accession>
<dbReference type="PANTHER" id="PTHR22602">
    <property type="entry name" value="TRANSFERASE CAF17, MITOCHONDRIAL-RELATED"/>
    <property type="match status" value="1"/>
</dbReference>
<dbReference type="SUPFAM" id="SSF103025">
    <property type="entry name" value="Folate-binding domain"/>
    <property type="match status" value="1"/>
</dbReference>
<protein>
    <recommendedName>
        <fullName evidence="2">GCVT N-terminal domain-containing protein</fullName>
    </recommendedName>
</protein>
<dbReference type="PANTHER" id="PTHR22602:SF0">
    <property type="entry name" value="TRANSFERASE CAF17, MITOCHONDRIAL-RELATED"/>
    <property type="match status" value="1"/>
</dbReference>
<feature type="domain" description="GCVT N-terminal" evidence="2">
    <location>
        <begin position="25"/>
        <end position="159"/>
    </location>
</feature>
<keyword evidence="1" id="KW-0809">Transit peptide</keyword>
<evidence type="ECO:0000259" key="2">
    <source>
        <dbReference type="Pfam" id="PF01571"/>
    </source>
</evidence>
<dbReference type="RefSeq" id="WP_237383127.1">
    <property type="nucleotide sequence ID" value="NZ_CP071793.1"/>
</dbReference>
<organism evidence="3 4">
    <name type="scientific">Sulfidibacter corallicola</name>
    <dbReference type="NCBI Taxonomy" id="2818388"/>
    <lineage>
        <taxon>Bacteria</taxon>
        <taxon>Pseudomonadati</taxon>
        <taxon>Acidobacteriota</taxon>
        <taxon>Holophagae</taxon>
        <taxon>Acanthopleuribacterales</taxon>
        <taxon>Acanthopleuribacteraceae</taxon>
        <taxon>Sulfidibacter</taxon>
    </lineage>
</organism>
<dbReference type="NCBIfam" id="TIGR03317">
    <property type="entry name" value="ygfZ_signature"/>
    <property type="match status" value="1"/>
</dbReference>
<dbReference type="AlphaFoldDB" id="A0A8A4TSU6"/>
<dbReference type="Pfam" id="PF01571">
    <property type="entry name" value="GCV_T"/>
    <property type="match status" value="1"/>
</dbReference>
<dbReference type="EMBL" id="CP071793">
    <property type="protein sequence ID" value="QTD53029.1"/>
    <property type="molecule type" value="Genomic_DNA"/>
</dbReference>
<reference evidence="3" key="1">
    <citation type="submission" date="2021-03" db="EMBL/GenBank/DDBJ databases">
        <title>Acanthopleuribacteraceae sp. M133.</title>
        <authorList>
            <person name="Wang G."/>
        </authorList>
    </citation>
    <scope>NUCLEOTIDE SEQUENCE</scope>
    <source>
        <strain evidence="3">M133</strain>
    </source>
</reference>
<name>A0A8A4TSU6_SULCO</name>
<dbReference type="Gene3D" id="3.30.1360.120">
    <property type="entry name" value="Probable tRNA modification gtpase trme, domain 1"/>
    <property type="match status" value="1"/>
</dbReference>
<gene>
    <name evidence="3" type="ORF">J3U87_11250</name>
</gene>
<evidence type="ECO:0000256" key="1">
    <source>
        <dbReference type="ARBA" id="ARBA00022946"/>
    </source>
</evidence>
<dbReference type="KEGG" id="scor:J3U87_11250"/>
<evidence type="ECO:0000313" key="4">
    <source>
        <dbReference type="Proteomes" id="UP000663929"/>
    </source>
</evidence>
<dbReference type="GO" id="GO:0016226">
    <property type="term" value="P:iron-sulfur cluster assembly"/>
    <property type="evidence" value="ECO:0007669"/>
    <property type="project" value="TreeGrafter"/>
</dbReference>
<dbReference type="InterPro" id="IPR045179">
    <property type="entry name" value="YgfZ/GcvT"/>
</dbReference>
<dbReference type="Proteomes" id="UP000663929">
    <property type="component" value="Chromosome"/>
</dbReference>
<proteinExistence type="predicted"/>
<keyword evidence="4" id="KW-1185">Reference proteome</keyword>
<sequence>MTKSHSSGDSNPPQSGAEQLLEKGDFRLPGHFGPGEHEVLAQKCGVVELVQNRFLRASGSDTQAFLQGMLTRDLRTMAVGEAGETLHLEANGKTVALLYLYRESDTDWLIETPPDMSESIRQTFDKYIIMEDVALMPLDTHYAFSLQGPESSDHRQALGEENPEWIWIPHDRCGHGGFDVLCPVEEAGEAMTRLVDAGLRPIGLNALNFARIEALRPWFGQDIAVGENPLVYGHGDRIARDKGCYLGQETVAKTRDRGRPPRLLVQVECTDPTADRLPHLPNDVTRDGASVGQLTSWSISPEGTRVLGLATLKFSSAETDAALLDGAGTEWKVRRVVSYKS</sequence>
<evidence type="ECO:0000313" key="3">
    <source>
        <dbReference type="EMBL" id="QTD53029.1"/>
    </source>
</evidence>